<organism evidence="2 3">
    <name type="scientific">Paracoccus chinensis</name>
    <dbReference type="NCBI Taxonomy" id="525640"/>
    <lineage>
        <taxon>Bacteria</taxon>
        <taxon>Pseudomonadati</taxon>
        <taxon>Pseudomonadota</taxon>
        <taxon>Alphaproteobacteria</taxon>
        <taxon>Rhodobacterales</taxon>
        <taxon>Paracoccaceae</taxon>
        <taxon>Paracoccus</taxon>
    </lineage>
</organism>
<dbReference type="InterPro" id="IPR024633">
    <property type="entry name" value="DnaA_N_dom"/>
</dbReference>
<dbReference type="SUPFAM" id="SSF46785">
    <property type="entry name" value="Winged helix' DNA-binding domain"/>
    <property type="match status" value="1"/>
</dbReference>
<dbReference type="Gene3D" id="3.30.300.180">
    <property type="match status" value="1"/>
</dbReference>
<dbReference type="Proteomes" id="UP000199555">
    <property type="component" value="Unassembled WGS sequence"/>
</dbReference>
<dbReference type="InterPro" id="IPR036390">
    <property type="entry name" value="WH_DNA-bd_sf"/>
</dbReference>
<gene>
    <name evidence="2" type="ORF">SAMN04487971_11511</name>
</gene>
<dbReference type="OrthoDB" id="7657434at2"/>
<sequence>MQGIRPVGREASSRKYDLLSALMAHGLAGDKHRQRLVLRLMALITTRYNWQRDELTVGQAEIARLWSVDERTVKRDMARLRDLGWIVVKRPGARGRVSVLGLAFDRILLDTRPAWPNIGPDFVARMGGAGPEQAGAGEDSTVIPFRRPRPAATGSGPWAAACALLAAEDAPVFDAWLAPLTEAGIEGGQLVLLAPSRFHASYVLANLRERLVTALRRADPSLAGVTVRA</sequence>
<evidence type="ECO:0000313" key="2">
    <source>
        <dbReference type="EMBL" id="SDL61842.1"/>
    </source>
</evidence>
<evidence type="ECO:0000259" key="1">
    <source>
        <dbReference type="Pfam" id="PF11638"/>
    </source>
</evidence>
<keyword evidence="3" id="KW-1185">Reference proteome</keyword>
<dbReference type="STRING" id="525640.SAMN04487971_11511"/>
<dbReference type="Pfam" id="PF11638">
    <property type="entry name" value="DnaA_N"/>
    <property type="match status" value="1"/>
</dbReference>
<reference evidence="3" key="1">
    <citation type="submission" date="2016-10" db="EMBL/GenBank/DDBJ databases">
        <authorList>
            <person name="Varghese N."/>
            <person name="Submissions S."/>
        </authorList>
    </citation>
    <scope>NUCLEOTIDE SEQUENCE [LARGE SCALE GENOMIC DNA]</scope>
    <source>
        <strain evidence="3">CGMCC 1.7655</strain>
    </source>
</reference>
<proteinExistence type="predicted"/>
<dbReference type="EMBL" id="FNGE01000015">
    <property type="protein sequence ID" value="SDL61842.1"/>
    <property type="molecule type" value="Genomic_DNA"/>
</dbReference>
<name>A0A1G9LIS2_9RHOB</name>
<dbReference type="InterPro" id="IPR038454">
    <property type="entry name" value="DnaA_N_sf"/>
</dbReference>
<accession>A0A1G9LIS2</accession>
<dbReference type="AlphaFoldDB" id="A0A1G9LIS2"/>
<dbReference type="RefSeq" id="WP_090756913.1">
    <property type="nucleotide sequence ID" value="NZ_FNGE01000015.1"/>
</dbReference>
<feature type="domain" description="DnaA N-terminal" evidence="1">
    <location>
        <begin position="169"/>
        <end position="215"/>
    </location>
</feature>
<evidence type="ECO:0000313" key="3">
    <source>
        <dbReference type="Proteomes" id="UP000199555"/>
    </source>
</evidence>
<protein>
    <recommendedName>
        <fullName evidence="1">DnaA N-terminal domain-containing protein</fullName>
    </recommendedName>
</protein>